<protein>
    <submittedName>
        <fullName evidence="1">Transcriptional regulator</fullName>
    </submittedName>
</protein>
<reference evidence="2" key="1">
    <citation type="journal article" date="2021" name="Curr. Microbiol.">
        <title>Complete genome of nocamycin-producing strain Saccharothrix syringae NRRL B-16468 reveals the biosynthetic potential for secondary metabolites.</title>
        <authorList>
            <person name="Mo X."/>
            <person name="Yang S."/>
        </authorList>
    </citation>
    <scope>NUCLEOTIDE SEQUENCE [LARGE SCALE GENOMIC DNA]</scope>
    <source>
        <strain evidence="2">ATCC 51364 / DSM 43886 / JCM 6844 / KCTC 9398 / NBRC 14523 / NRRL B-16468 / INA 2240</strain>
    </source>
</reference>
<dbReference type="KEGG" id="ssyi:EKG83_38025"/>
<dbReference type="EMBL" id="CP034550">
    <property type="protein sequence ID" value="QFZ22453.1"/>
    <property type="molecule type" value="Genomic_DNA"/>
</dbReference>
<accession>A0A5Q0H906</accession>
<sequence>MAHTVKLKTTTFVKITEVADFASHYALARAMGLNRSTVTRVVAGSLQPGTAFIAGALTALAPLSFDDLFEIVEQPTGKAPDPTGQAGTNR</sequence>
<dbReference type="OrthoDB" id="3699991at2"/>
<keyword evidence="2" id="KW-1185">Reference proteome</keyword>
<organism evidence="1 2">
    <name type="scientific">Saccharothrix syringae</name>
    <name type="common">Nocardiopsis syringae</name>
    <dbReference type="NCBI Taxonomy" id="103733"/>
    <lineage>
        <taxon>Bacteria</taxon>
        <taxon>Bacillati</taxon>
        <taxon>Actinomycetota</taxon>
        <taxon>Actinomycetes</taxon>
        <taxon>Pseudonocardiales</taxon>
        <taxon>Pseudonocardiaceae</taxon>
        <taxon>Saccharothrix</taxon>
    </lineage>
</organism>
<evidence type="ECO:0000313" key="1">
    <source>
        <dbReference type="EMBL" id="QFZ22453.1"/>
    </source>
</evidence>
<dbReference type="Proteomes" id="UP000325787">
    <property type="component" value="Chromosome"/>
</dbReference>
<dbReference type="AlphaFoldDB" id="A0A5Q0H906"/>
<name>A0A5Q0H906_SACSY</name>
<evidence type="ECO:0000313" key="2">
    <source>
        <dbReference type="Proteomes" id="UP000325787"/>
    </source>
</evidence>
<gene>
    <name evidence="1" type="ORF">EKG83_38025</name>
</gene>
<dbReference type="RefSeq" id="WP_033430604.1">
    <property type="nucleotide sequence ID" value="NZ_CP034550.1"/>
</dbReference>
<proteinExistence type="predicted"/>